<comment type="caution">
    <text evidence="1">The sequence shown here is derived from an EMBL/GenBank/DDBJ whole genome shotgun (WGS) entry which is preliminary data.</text>
</comment>
<evidence type="ECO:0000313" key="1">
    <source>
        <dbReference type="EMBL" id="TDO06910.1"/>
    </source>
</evidence>
<gene>
    <name evidence="1" type="ORF">DFO68_10979</name>
</gene>
<organism evidence="1 2">
    <name type="scientific">Halomonas ventosae</name>
    <dbReference type="NCBI Taxonomy" id="229007"/>
    <lineage>
        <taxon>Bacteria</taxon>
        <taxon>Pseudomonadati</taxon>
        <taxon>Pseudomonadota</taxon>
        <taxon>Gammaproteobacteria</taxon>
        <taxon>Oceanospirillales</taxon>
        <taxon>Halomonadaceae</taxon>
        <taxon>Halomonas</taxon>
    </lineage>
</organism>
<name>A0A4R6HEF7_9GAMM</name>
<dbReference type="EMBL" id="SNWH01000009">
    <property type="protein sequence ID" value="TDO06910.1"/>
    <property type="molecule type" value="Genomic_DNA"/>
</dbReference>
<sequence length="197" mass="21422">MMAWYRAMGSGLLLGWLVGCSSGEEQAVSAPAETNAAAEVREPASEALPEAPAVPPFDQPVNIDIDSRLGADRRLTVEGDTNLPDETRLQVILEREFSGMRWRERVSVTEGGFVAGPFGPGSGLPDGGYRVRVDVQAGSVQPHSVRERLGEKNEHLSGPLVERSPHGLGKVARYSQRFLVGNETRHTLDHVEVKEVE</sequence>
<reference evidence="1 2" key="1">
    <citation type="submission" date="2019-03" db="EMBL/GenBank/DDBJ databases">
        <title>Freshwater and sediment microbial communities from various areas in North America, analyzing microbe dynamics in response to fracking.</title>
        <authorList>
            <person name="Lamendella R."/>
        </authorList>
    </citation>
    <scope>NUCLEOTIDE SEQUENCE [LARGE SCALE GENOMIC DNA]</scope>
    <source>
        <strain evidence="1 2">1_TX</strain>
    </source>
</reference>
<dbReference type="Proteomes" id="UP000295150">
    <property type="component" value="Unassembled WGS sequence"/>
</dbReference>
<dbReference type="AlphaFoldDB" id="A0A4R6HEF7"/>
<dbReference type="PROSITE" id="PS51257">
    <property type="entry name" value="PROKAR_LIPOPROTEIN"/>
    <property type="match status" value="1"/>
</dbReference>
<keyword evidence="2" id="KW-1185">Reference proteome</keyword>
<proteinExistence type="predicted"/>
<protein>
    <submittedName>
        <fullName evidence="1">Uncharacterized protein</fullName>
    </submittedName>
</protein>
<accession>A0A4R6HEF7</accession>
<evidence type="ECO:0000313" key="2">
    <source>
        <dbReference type="Proteomes" id="UP000295150"/>
    </source>
</evidence>
<dbReference type="OrthoDB" id="6167035at2"/>
<dbReference type="RefSeq" id="WP_133483298.1">
    <property type="nucleotide sequence ID" value="NZ_SNWH01000009.1"/>
</dbReference>